<dbReference type="GO" id="GO:0016125">
    <property type="term" value="P:sterol metabolic process"/>
    <property type="evidence" value="ECO:0007669"/>
    <property type="project" value="TreeGrafter"/>
</dbReference>
<evidence type="ECO:0000256" key="8">
    <source>
        <dbReference type="SAM" id="MobiDB-lite"/>
    </source>
</evidence>
<feature type="domain" description="Erythromycin biosynthesis protein CIII-like C-terminal" evidence="10">
    <location>
        <begin position="1302"/>
        <end position="1397"/>
    </location>
</feature>
<dbReference type="GO" id="GO:0016906">
    <property type="term" value="F:sterol 3-beta-glucosyltransferase activity"/>
    <property type="evidence" value="ECO:0007669"/>
    <property type="project" value="UniProtKB-EC"/>
</dbReference>
<dbReference type="EC" id="2.4.1.173" evidence="2"/>
<dbReference type="InterPro" id="IPR010610">
    <property type="entry name" value="EryCIII-like_C"/>
</dbReference>
<dbReference type="InterPro" id="IPR004276">
    <property type="entry name" value="GlycoTrans_28_N"/>
</dbReference>
<feature type="compositionally biased region" description="Low complexity" evidence="8">
    <location>
        <begin position="641"/>
        <end position="654"/>
    </location>
</feature>
<dbReference type="InterPro" id="IPR002213">
    <property type="entry name" value="UDP_glucos_trans"/>
</dbReference>
<dbReference type="Pfam" id="PF03033">
    <property type="entry name" value="Glyco_transf_28"/>
    <property type="match status" value="1"/>
</dbReference>
<comment type="caution">
    <text evidence="11">The sequence shown here is derived from an EMBL/GenBank/DDBJ whole genome shotgun (WGS) entry which is preliminary data.</text>
</comment>
<feature type="compositionally biased region" description="Low complexity" evidence="8">
    <location>
        <begin position="710"/>
        <end position="727"/>
    </location>
</feature>
<dbReference type="Proteomes" id="UP001212997">
    <property type="component" value="Unassembled WGS sequence"/>
</dbReference>
<feature type="compositionally biased region" description="Polar residues" evidence="8">
    <location>
        <begin position="104"/>
        <end position="117"/>
    </location>
</feature>
<dbReference type="EMBL" id="JANAWD010000027">
    <property type="protein sequence ID" value="KAJ3490485.1"/>
    <property type="molecule type" value="Genomic_DNA"/>
</dbReference>
<evidence type="ECO:0000313" key="11">
    <source>
        <dbReference type="EMBL" id="KAJ3490485.1"/>
    </source>
</evidence>
<dbReference type="FunFam" id="3.40.50.2000:FF:000009">
    <property type="entry name" value="Sterol 3-beta-glucosyltransferase UGT80A2"/>
    <property type="match status" value="1"/>
</dbReference>
<evidence type="ECO:0000256" key="6">
    <source>
        <dbReference type="ARBA" id="ARBA00047886"/>
    </source>
</evidence>
<feature type="compositionally biased region" description="Low complexity" evidence="8">
    <location>
        <begin position="1451"/>
        <end position="1473"/>
    </location>
</feature>
<feature type="compositionally biased region" description="Low complexity" evidence="8">
    <location>
        <begin position="683"/>
        <end position="692"/>
    </location>
</feature>
<feature type="compositionally biased region" description="Acidic residues" evidence="8">
    <location>
        <begin position="183"/>
        <end position="206"/>
    </location>
</feature>
<feature type="compositionally biased region" description="Polar residues" evidence="8">
    <location>
        <begin position="1476"/>
        <end position="1489"/>
    </location>
</feature>
<organism evidence="11 12">
    <name type="scientific">Meripilus lineatus</name>
    <dbReference type="NCBI Taxonomy" id="2056292"/>
    <lineage>
        <taxon>Eukaryota</taxon>
        <taxon>Fungi</taxon>
        <taxon>Dikarya</taxon>
        <taxon>Basidiomycota</taxon>
        <taxon>Agaricomycotina</taxon>
        <taxon>Agaricomycetes</taxon>
        <taxon>Polyporales</taxon>
        <taxon>Meripilaceae</taxon>
        <taxon>Meripilus</taxon>
    </lineage>
</organism>
<evidence type="ECO:0000313" key="12">
    <source>
        <dbReference type="Proteomes" id="UP001212997"/>
    </source>
</evidence>
<feature type="compositionally biased region" description="Polar residues" evidence="8">
    <location>
        <begin position="143"/>
        <end position="152"/>
    </location>
</feature>
<feature type="compositionally biased region" description="Low complexity" evidence="8">
    <location>
        <begin position="70"/>
        <end position="80"/>
    </location>
</feature>
<dbReference type="SUPFAM" id="SSF50729">
    <property type="entry name" value="PH domain-like"/>
    <property type="match status" value="1"/>
</dbReference>
<dbReference type="CDD" id="cd03784">
    <property type="entry name" value="GT1_Gtf-like"/>
    <property type="match status" value="1"/>
</dbReference>
<feature type="region of interest" description="Disordered" evidence="8">
    <location>
        <begin position="603"/>
        <end position="692"/>
    </location>
</feature>
<comment type="catalytic activity">
    <reaction evidence="6">
        <text>ergosterol + UDP-alpha-D-glucose = ergosteryl 3-beta-D-glucoside + UDP + H(+)</text>
        <dbReference type="Rhea" id="RHEA:61836"/>
        <dbReference type="ChEBI" id="CHEBI:15378"/>
        <dbReference type="ChEBI" id="CHEBI:16933"/>
        <dbReference type="ChEBI" id="CHEBI:52973"/>
        <dbReference type="ChEBI" id="CHEBI:58223"/>
        <dbReference type="ChEBI" id="CHEBI:58885"/>
    </reaction>
    <physiologicalReaction direction="left-to-right" evidence="6">
        <dbReference type="Rhea" id="RHEA:61837"/>
    </physiologicalReaction>
</comment>
<feature type="region of interest" description="Disordered" evidence="8">
    <location>
        <begin position="522"/>
        <end position="567"/>
    </location>
</feature>
<protein>
    <recommendedName>
        <fullName evidence="2">sterol 3beta-glucosyltransferase</fullName>
        <ecNumber evidence="2">2.4.1.173</ecNumber>
    </recommendedName>
    <alternativeName>
        <fullName evidence="5">Autophagy-related protein 26</fullName>
    </alternativeName>
</protein>
<evidence type="ECO:0000259" key="10">
    <source>
        <dbReference type="Pfam" id="PF06722"/>
    </source>
</evidence>
<feature type="compositionally biased region" description="Acidic residues" evidence="8">
    <location>
        <begin position="246"/>
        <end position="267"/>
    </location>
</feature>
<reference evidence="11" key="1">
    <citation type="submission" date="2022-07" db="EMBL/GenBank/DDBJ databases">
        <title>Genome Sequence of Physisporinus lineatus.</title>
        <authorList>
            <person name="Buettner E."/>
        </authorList>
    </citation>
    <scope>NUCLEOTIDE SEQUENCE</scope>
    <source>
        <strain evidence="11">VT162</strain>
    </source>
</reference>
<feature type="region of interest" description="Disordered" evidence="8">
    <location>
        <begin position="174"/>
        <end position="283"/>
    </location>
</feature>
<dbReference type="GO" id="GO:0005975">
    <property type="term" value="P:carbohydrate metabolic process"/>
    <property type="evidence" value="ECO:0007669"/>
    <property type="project" value="InterPro"/>
</dbReference>
<feature type="compositionally biased region" description="Polar residues" evidence="8">
    <location>
        <begin position="612"/>
        <end position="631"/>
    </location>
</feature>
<feature type="compositionally biased region" description="Basic and acidic residues" evidence="8">
    <location>
        <begin position="1431"/>
        <end position="1442"/>
    </location>
</feature>
<keyword evidence="3" id="KW-0328">Glycosyltransferase</keyword>
<evidence type="ECO:0000259" key="9">
    <source>
        <dbReference type="Pfam" id="PF03033"/>
    </source>
</evidence>
<evidence type="ECO:0000256" key="1">
    <source>
        <dbReference type="ARBA" id="ARBA00006962"/>
    </source>
</evidence>
<feature type="region of interest" description="Disordered" evidence="8">
    <location>
        <begin position="710"/>
        <end position="729"/>
    </location>
</feature>
<dbReference type="PANTHER" id="PTHR48050">
    <property type="entry name" value="STEROL 3-BETA-GLUCOSYLTRANSFERASE"/>
    <property type="match status" value="1"/>
</dbReference>
<feature type="region of interest" description="Disordered" evidence="8">
    <location>
        <begin position="1"/>
        <end position="152"/>
    </location>
</feature>
<evidence type="ECO:0000256" key="5">
    <source>
        <dbReference type="ARBA" id="ARBA00029843"/>
    </source>
</evidence>
<comment type="catalytic activity">
    <reaction evidence="7">
        <text>a sterol + UDP-alpha-D-glucose = a sterol 3-beta-D-glucoside + UDP + H(+)</text>
        <dbReference type="Rhea" id="RHEA:22724"/>
        <dbReference type="ChEBI" id="CHEBI:15378"/>
        <dbReference type="ChEBI" id="CHEBI:15889"/>
        <dbReference type="ChEBI" id="CHEBI:37424"/>
        <dbReference type="ChEBI" id="CHEBI:58223"/>
        <dbReference type="ChEBI" id="CHEBI:58885"/>
        <dbReference type="EC" id="2.4.1.173"/>
    </reaction>
    <physiologicalReaction direction="left-to-right" evidence="7">
        <dbReference type="Rhea" id="RHEA:22725"/>
    </physiologicalReaction>
</comment>
<name>A0AAD5VCZ8_9APHY</name>
<feature type="domain" description="Glycosyltransferase family 28 N-terminal" evidence="9">
    <location>
        <begin position="998"/>
        <end position="1132"/>
    </location>
</feature>
<evidence type="ECO:0000256" key="4">
    <source>
        <dbReference type="ARBA" id="ARBA00022679"/>
    </source>
</evidence>
<feature type="region of interest" description="Disordered" evidence="8">
    <location>
        <begin position="1431"/>
        <end position="1489"/>
    </location>
</feature>
<feature type="compositionally biased region" description="Low complexity" evidence="8">
    <location>
        <begin position="31"/>
        <end position="42"/>
    </location>
</feature>
<dbReference type="FunFam" id="3.40.50.2000:FF:000029">
    <property type="entry name" value="Sterol 3-beta-glucosyltransferase"/>
    <property type="match status" value="1"/>
</dbReference>
<sequence>MSGEQPNKPGLVPAQGPHDNTIVSPTERSAETSNPTTNTTEPRGGIVKRAMGKAADGLNKSMSLGTNLKSQLSQSQPSLPGHRRIFSLSRSKGKEKASGEDEQATAQSQVLGTTSNPALLRRASGKQLSATVIDDDSPFITPRSPSFGPTRSSVFNIFRGDGSMRPGTQTLIQALQAIPWAGEQDEDDDTPNQDTTPEEGESDEDDKPANWLASSIHTIYRPVARSRRRPGTSRSSKHKKMSSISDVEDEPQPEEPILSDEEIEGDFEPMQGSSSDHRSVSSRSLHMTLPTLPELDTSQASVARAHPARSGSMATVKLQRRARLAEKLRDIFDLRGIEEVIAEMPCWLLRSIRVYVFDGFLFVLLRPSAVSRGSSFEIGHTQQEGSADQTLGETLDPYFPHGVVDLRYAITCEPVGERDIRLRTNQKSIRLSADSVPSRDEWMKAIKKVMFKAQNMGDSVKIAIPYSAITEVDKSSAMDFSETIEIKVVDKVDGYSMDSYFFAYFQDLPTALEQIRSAVRQTRGTSEEATPSPLIDTTVTRSPISYSPPERPQTLPSAEPLPSSRSTGFRLTSLLRPLEALPLGRTFSAPEQQTDNSEDFTYITKRGGFVPGTTSPKGSVLSETTVQSPVSIAQLARPPLTTETSSSSVTPTASYISNHTYPPSTSPSPSTSQIGSNPSREAVSSSSTTSWSVGVPSWFRIPTRRVFGSPLSPSSSTLNKSVSSSGVHEQTGGMGLGLGLGLGSGSGTVPTSASGANVSEVVTSNLSPSNSRFGDFGFFSILEKPSTMLDLETVEKFRTSFAFDREGGLAWTFSWIYLQVVTCVWSVVHFEQLFLLQVVGSIDFSDEGKLSSHIQYIVSADDVPQMILPIRDILSTEPSKAFRFGHHGLVVIVRGHEELFFEFADEEKRKAFVQLLNQQIEDVQRRLGSSEAHQSSEGQREALILEEFGPRSSAAIMETDAVTVEPDHMTESTLPAVMFTSTSSTFLTFKPKESLHFTFLTVGSRGDVQPYIALAKGLMKDGHRTRIATHGEFKEWIESHGIEFGYVGGDPAELMRICVENGTFTVSFLKEGVQKFRGWIDDLLKTSWEACQGTDVLVESPSAMGGYHIAEALRIPYFRAFTMTWSRTRAYPHAFAVPERKMGGNYNYMTYVLFDQVFWRGTAGQINRWRRNTLGLQGTSLDKMEPHKIPFLYNFSPVVVPPPLDWPEWIRITGYWFLDDANVSATKWAPPPDLLEFIETAHKAKRKVVYIGFGSIVVSDPKAMTKIVVEAIVQSGVYAILSKGWSDRLVKAAGDTADVPESYPKQIYPISSIPHDWLFNRIDAACHHGGAGTTGASLRAGIPTIIKPFFGDQFFWADRVEALGIGSAVRKLTVTTLADALISATTDTKQIERAKAVGASIRAENGVATAIEAIYRDLEYARSLIKGGRDREDFTDTEHATIREATTSRLPSPERSGTRSTRSSTCSTRGPPSEWSVISDQEDASSPSP</sequence>
<evidence type="ECO:0000256" key="2">
    <source>
        <dbReference type="ARBA" id="ARBA00012650"/>
    </source>
</evidence>
<dbReference type="PANTHER" id="PTHR48050:SF25">
    <property type="entry name" value="STEROL 3-BETA-GLUCOSYLTRANSFERASE"/>
    <property type="match status" value="1"/>
</dbReference>
<evidence type="ECO:0000256" key="3">
    <source>
        <dbReference type="ARBA" id="ARBA00022676"/>
    </source>
</evidence>
<keyword evidence="4" id="KW-0808">Transferase</keyword>
<feature type="compositionally biased region" description="Basic residues" evidence="8">
    <location>
        <begin position="224"/>
        <end position="241"/>
    </location>
</feature>
<feature type="compositionally biased region" description="Polar residues" evidence="8">
    <location>
        <begin position="522"/>
        <end position="545"/>
    </location>
</feature>
<dbReference type="InterPro" id="IPR050426">
    <property type="entry name" value="Glycosyltransferase_28"/>
</dbReference>
<keyword evidence="12" id="KW-1185">Reference proteome</keyword>
<dbReference type="Pfam" id="PF06722">
    <property type="entry name" value="EryCIII-like_C"/>
    <property type="match status" value="1"/>
</dbReference>
<comment type="similarity">
    <text evidence="1">Belongs to the glycosyltransferase 28 family.</text>
</comment>
<dbReference type="SUPFAM" id="SSF53756">
    <property type="entry name" value="UDP-Glycosyltransferase/glycogen phosphorylase"/>
    <property type="match status" value="1"/>
</dbReference>
<dbReference type="Gene3D" id="3.40.50.2000">
    <property type="entry name" value="Glycogen Phosphorylase B"/>
    <property type="match status" value="2"/>
</dbReference>
<evidence type="ECO:0000256" key="7">
    <source>
        <dbReference type="ARBA" id="ARBA00049453"/>
    </source>
</evidence>
<feature type="compositionally biased region" description="Polar residues" evidence="8">
    <location>
        <begin position="60"/>
        <end position="69"/>
    </location>
</feature>
<accession>A0AAD5VCZ8</accession>
<gene>
    <name evidence="11" type="ORF">NLI96_g1416</name>
</gene>
<proteinExistence type="inferred from homology"/>